<dbReference type="Gene3D" id="3.90.1150.10">
    <property type="entry name" value="Aspartate Aminotransferase, domain 1"/>
    <property type="match status" value="1"/>
</dbReference>
<dbReference type="InterPro" id="IPR015422">
    <property type="entry name" value="PyrdxlP-dep_Trfase_small"/>
</dbReference>
<evidence type="ECO:0000313" key="1">
    <source>
        <dbReference type="EMBL" id="GAG27322.1"/>
    </source>
</evidence>
<dbReference type="EMBL" id="BARS01034955">
    <property type="protein sequence ID" value="GAG27322.1"/>
    <property type="molecule type" value="Genomic_DNA"/>
</dbReference>
<evidence type="ECO:0008006" key="2">
    <source>
        <dbReference type="Google" id="ProtNLM"/>
    </source>
</evidence>
<dbReference type="AlphaFoldDB" id="X0WVU4"/>
<dbReference type="Pfam" id="PF01041">
    <property type="entry name" value="DegT_DnrJ_EryC1"/>
    <property type="match status" value="1"/>
</dbReference>
<organism evidence="1">
    <name type="scientific">marine sediment metagenome</name>
    <dbReference type="NCBI Taxonomy" id="412755"/>
    <lineage>
        <taxon>unclassified sequences</taxon>
        <taxon>metagenomes</taxon>
        <taxon>ecological metagenomes</taxon>
    </lineage>
</organism>
<gene>
    <name evidence="1" type="ORF">S01H1_53930</name>
</gene>
<reference evidence="1" key="1">
    <citation type="journal article" date="2014" name="Front. Microbiol.">
        <title>High frequency of phylogenetically diverse reductive dehalogenase-homologous genes in deep subseafloor sedimentary metagenomes.</title>
        <authorList>
            <person name="Kawai M."/>
            <person name="Futagami T."/>
            <person name="Toyoda A."/>
            <person name="Takaki Y."/>
            <person name="Nishi S."/>
            <person name="Hori S."/>
            <person name="Arai W."/>
            <person name="Tsubouchi T."/>
            <person name="Morono Y."/>
            <person name="Uchiyama I."/>
            <person name="Ito T."/>
            <person name="Fujiyama A."/>
            <person name="Inagaki F."/>
            <person name="Takami H."/>
        </authorList>
    </citation>
    <scope>NUCLEOTIDE SEQUENCE</scope>
    <source>
        <strain evidence="1">Expedition CK06-06</strain>
    </source>
</reference>
<comment type="caution">
    <text evidence="1">The sequence shown here is derived from an EMBL/GenBank/DDBJ whole genome shotgun (WGS) entry which is preliminary data.</text>
</comment>
<protein>
    <recommendedName>
        <fullName evidence="2">DegT/DnrJ/EryC1/StrS aminotransferase family protein</fullName>
    </recommendedName>
</protein>
<dbReference type="SUPFAM" id="SSF53383">
    <property type="entry name" value="PLP-dependent transferases"/>
    <property type="match status" value="1"/>
</dbReference>
<name>X0WVU4_9ZZZZ</name>
<accession>X0WVU4</accession>
<sequence>KEIILPQEIEGNYSGWHIYIIKTAKIVDRDKLVKFLKDNGVAVNFHYPAIYSHPYYQVLGYGKIKLQNMEEYHNSCITLPCFSDLSQKNIKYIGKMIKKFF</sequence>
<proteinExistence type="predicted"/>
<feature type="non-terminal residue" evidence="1">
    <location>
        <position position="1"/>
    </location>
</feature>
<dbReference type="InterPro" id="IPR015424">
    <property type="entry name" value="PyrdxlP-dep_Trfase"/>
</dbReference>
<dbReference type="InterPro" id="IPR000653">
    <property type="entry name" value="DegT/StrS_aminotransferase"/>
</dbReference>